<organismHost>
    <name type="scientific">Gallus gallus</name>
    <name type="common">Chicken</name>
    <dbReference type="NCBI Taxonomy" id="9031"/>
</organismHost>
<evidence type="ECO:0000256" key="3">
    <source>
        <dbReference type="ARBA" id="ARBA00022844"/>
    </source>
</evidence>
<reference evidence="6" key="2">
    <citation type="submission" date="2004-11" db="EMBL/GenBank/DDBJ databases">
        <authorList>
            <person name="Aouacheria A.J."/>
            <person name="Banyai M."/>
            <person name="Rigal D."/>
            <person name="Schmidt C.J."/>
            <person name="Gillet G."/>
        </authorList>
    </citation>
    <scope>NUCLEOTIDE SEQUENCE</scope>
    <source>
        <strain evidence="6">FC126</strain>
    </source>
</reference>
<proteinExistence type="inferred from homology"/>
<organism evidence="6">
    <name type="scientific">Meleagrid herpesvirus 1</name>
    <name type="common">MeHV-1</name>
    <name type="synonym">Turkey herpesvirus</name>
    <dbReference type="NCBI Taxonomy" id="37108"/>
    <lineage>
        <taxon>Viruses</taxon>
        <taxon>Duplodnaviria</taxon>
        <taxon>Heunggongvirae</taxon>
        <taxon>Peploviricota</taxon>
        <taxon>Herviviricetes</taxon>
        <taxon>Herpesvirales</taxon>
        <taxon>Orthoherpesviridae</taxon>
        <taxon>Alphaherpesvirinae</taxon>
        <taxon>Mardivirus</taxon>
        <taxon>Mardivirus meleagridalpha1</taxon>
    </lineage>
</organism>
<dbReference type="InterPro" id="IPR007584">
    <property type="entry name" value="Herpes_UL35"/>
</dbReference>
<evidence type="ECO:0000313" key="6">
    <source>
        <dbReference type="EMBL" id="AAG30075.1"/>
    </source>
</evidence>
<keyword evidence="3 4" id="KW-0946">Virion</keyword>
<sequence>MGHLCLSSLKVVEAPGHRQSRPATAEFGFNSSIPEMSQSPSRRASLPTRPFDASDLGTYTLDILHRYSLVDLVQLLNDLPRNITSTPASNVETMAKINVLRAICVGFAEVRRHNDARTLQRTAMFAADDVASRIRPSIGLKRTYPPGIFSTAITVSNSEDEERNSYCKNKKYKIVHKFLLSLIHEEHFYFKNVSRQPYNPRSQLIPSLRYLSCNLFARLCECIQCPPARFSEIASGH</sequence>
<reference evidence="6" key="1">
    <citation type="journal article" date="2001" name="J. Gen. Virol.">
        <title>The genome of herpesvirus of turkeys: comparative analysis with Marek's disease viruses.</title>
        <authorList>
            <person name="Kingham B.F."/>
            <person name="Zelnik V."/>
            <person name="Kopacek J."/>
            <person name="Majerciak V."/>
            <person name="Ney E."/>
            <person name="Schmidt C.J."/>
        </authorList>
    </citation>
    <scope>NUCLEOTIDE SEQUENCE</scope>
    <source>
        <strain evidence="6">FC126</strain>
    </source>
</reference>
<dbReference type="EMBL" id="AF282130">
    <property type="protein sequence ID" value="AAG30075.1"/>
    <property type="molecule type" value="Genomic_DNA"/>
</dbReference>
<name>Q9E1F9_MEHV1</name>
<dbReference type="Pfam" id="PF04496">
    <property type="entry name" value="Herpes_UL35"/>
    <property type="match status" value="1"/>
</dbReference>
<feature type="compositionally biased region" description="Polar residues" evidence="5">
    <location>
        <begin position="29"/>
        <end position="42"/>
    </location>
</feature>
<evidence type="ECO:0000256" key="2">
    <source>
        <dbReference type="ARBA" id="ARBA00022562"/>
    </source>
</evidence>
<comment type="subunit">
    <text evidence="4">Interacts with the major capsid protein/MCP.</text>
</comment>
<evidence type="ECO:0000256" key="5">
    <source>
        <dbReference type="SAM" id="MobiDB-lite"/>
    </source>
</evidence>
<evidence type="ECO:0000256" key="1">
    <source>
        <dbReference type="ARBA" id="ARBA00022561"/>
    </source>
</evidence>
<evidence type="ECO:0000256" key="4">
    <source>
        <dbReference type="HAMAP-Rule" id="MF_04020"/>
    </source>
</evidence>
<protein>
    <recommendedName>
        <fullName evidence="4">Small capsomere-interacting protein</fullName>
    </recommendedName>
</protein>
<comment type="subcellular location">
    <subcellularLocation>
        <location evidence="4">Virion</location>
    </subcellularLocation>
    <subcellularLocation>
        <location evidence="4">Host nucleus</location>
    </subcellularLocation>
</comment>
<feature type="region of interest" description="Disordered" evidence="5">
    <location>
        <begin position="20"/>
        <end position="49"/>
    </location>
</feature>
<dbReference type="GO" id="GO:0016032">
    <property type="term" value="P:viral process"/>
    <property type="evidence" value="ECO:0007669"/>
    <property type="project" value="UniProtKB-UniRule"/>
</dbReference>
<keyword evidence="1 4" id="KW-0167">Capsid protein</keyword>
<comment type="function">
    <text evidence="4">Participates in the assembly of the infectious particles by decorating the outer surface of the capsid shell and thus forming a layer between the capsid and the tegument. Complexes composed of the major capsid protein and small capsomere-interacting protein/SCP assemble together in the host cytoplasm and are translocated to the nucleus, where they accumulate and participate in capsid assembly.</text>
</comment>
<dbReference type="HAMAP" id="MF_04020">
    <property type="entry name" value="HSV_SCP_alphahv"/>
    <property type="match status" value="1"/>
</dbReference>
<gene>
    <name evidence="6" type="primary">UL35</name>
    <name evidence="4" type="synonym">SCP</name>
</gene>
<organismHost>
    <name type="scientific">Meleagris gallopavo</name>
    <name type="common">Wild turkey</name>
    <dbReference type="NCBI Taxonomy" id="9103"/>
</organismHost>
<dbReference type="GO" id="GO:0019028">
    <property type="term" value="C:viral capsid"/>
    <property type="evidence" value="ECO:0007669"/>
    <property type="project" value="UniProtKB-UniRule"/>
</dbReference>
<comment type="similarity">
    <text evidence="4">Belongs to the herpesviridae small capsomere-interacting protein family.</text>
</comment>
<keyword evidence="2 4" id="KW-1048">Host nucleus</keyword>
<accession>Q9E1F9</accession>
<dbReference type="GO" id="GO:0042025">
    <property type="term" value="C:host cell nucleus"/>
    <property type="evidence" value="ECO:0007669"/>
    <property type="project" value="UniProtKB-SubCell"/>
</dbReference>